<feature type="compositionally biased region" description="Polar residues" evidence="1">
    <location>
        <begin position="177"/>
        <end position="206"/>
    </location>
</feature>
<dbReference type="SUPFAM" id="SSF56672">
    <property type="entry name" value="DNA/RNA polymerases"/>
    <property type="match status" value="2"/>
</dbReference>
<dbReference type="PANTHER" id="PTHR11439:SF486">
    <property type="entry name" value="RLK (RECEPTOR-LIKE KINASE) PROTEIN, PUTATIVE-RELATED"/>
    <property type="match status" value="1"/>
</dbReference>
<dbReference type="InterPro" id="IPR036691">
    <property type="entry name" value="Endo/exonu/phosph_ase_sf"/>
</dbReference>
<dbReference type="InterPro" id="IPR043502">
    <property type="entry name" value="DNA/RNA_pol_sf"/>
</dbReference>
<organism evidence="3 4">
    <name type="scientific">Vitis vinifera</name>
    <name type="common">Grape</name>
    <dbReference type="NCBI Taxonomy" id="29760"/>
    <lineage>
        <taxon>Eukaryota</taxon>
        <taxon>Viridiplantae</taxon>
        <taxon>Streptophyta</taxon>
        <taxon>Embryophyta</taxon>
        <taxon>Tracheophyta</taxon>
        <taxon>Spermatophyta</taxon>
        <taxon>Magnoliopsida</taxon>
        <taxon>eudicotyledons</taxon>
        <taxon>Gunneridae</taxon>
        <taxon>Pentapetalae</taxon>
        <taxon>rosids</taxon>
        <taxon>Vitales</taxon>
        <taxon>Vitaceae</taxon>
        <taxon>Viteae</taxon>
        <taxon>Vitis</taxon>
    </lineage>
</organism>
<dbReference type="InterPro" id="IPR057670">
    <property type="entry name" value="SH3_retrovirus"/>
</dbReference>
<dbReference type="GO" id="GO:0015074">
    <property type="term" value="P:DNA integration"/>
    <property type="evidence" value="ECO:0007669"/>
    <property type="project" value="InterPro"/>
</dbReference>
<dbReference type="InterPro" id="IPR012337">
    <property type="entry name" value="RNaseH-like_sf"/>
</dbReference>
<feature type="compositionally biased region" description="Polar residues" evidence="1">
    <location>
        <begin position="767"/>
        <end position="784"/>
    </location>
</feature>
<evidence type="ECO:0000313" key="4">
    <source>
        <dbReference type="Proteomes" id="UP000288805"/>
    </source>
</evidence>
<dbReference type="InterPro" id="IPR036397">
    <property type="entry name" value="RNaseH_sf"/>
</dbReference>
<evidence type="ECO:0000259" key="2">
    <source>
        <dbReference type="PROSITE" id="PS50994"/>
    </source>
</evidence>
<dbReference type="GO" id="GO:0003676">
    <property type="term" value="F:nucleic acid binding"/>
    <property type="evidence" value="ECO:0007669"/>
    <property type="project" value="InterPro"/>
</dbReference>
<dbReference type="InterPro" id="IPR013103">
    <property type="entry name" value="RVT_2"/>
</dbReference>
<reference evidence="3 4" key="1">
    <citation type="journal article" date="2018" name="PLoS Genet.">
        <title>Population sequencing reveals clonal diversity and ancestral inbreeding in the grapevine cultivar Chardonnay.</title>
        <authorList>
            <person name="Roach M.J."/>
            <person name="Johnson D.L."/>
            <person name="Bohlmann J."/>
            <person name="van Vuuren H.J."/>
            <person name="Jones S.J."/>
            <person name="Pretorius I.S."/>
            <person name="Schmidt S.A."/>
            <person name="Borneman A.R."/>
        </authorList>
    </citation>
    <scope>NUCLEOTIDE SEQUENCE [LARGE SCALE GENOMIC DNA]</scope>
    <source>
        <strain evidence="4">cv. Chardonnay</strain>
        <tissue evidence="3">Leaf</tissue>
    </source>
</reference>
<proteinExistence type="predicted"/>
<feature type="region of interest" description="Disordered" evidence="1">
    <location>
        <begin position="766"/>
        <end position="787"/>
    </location>
</feature>
<dbReference type="CDD" id="cd09272">
    <property type="entry name" value="RNase_HI_RT_Ty1"/>
    <property type="match status" value="1"/>
</dbReference>
<dbReference type="Proteomes" id="UP000288805">
    <property type="component" value="Unassembled WGS sequence"/>
</dbReference>
<comment type="caution">
    <text evidence="3">The sequence shown here is derived from an EMBL/GenBank/DDBJ whole genome shotgun (WGS) entry which is preliminary data.</text>
</comment>
<sequence length="1402" mass="159127">MVQNQFNSKIQVLKSDNAKEYFTSSLSTYLQNHDIIHISSCVDTPQQNGMAERKNRHLLESAYLSIPTSTSLKKFPHTRPASSDLPLKVFGCTTFVHVYHQNRSKFAPRANKCIFLGYSPTQKGYKCYSLTNKRFYTTMDVFFFEHVFFYPKSHVQGESMNEHQVWESLLEAVPFSHSESPNPSQSAPTELSTPMPSSVQPAQPTNVPSPVTIQSPMPIQPIAPQLANENLQVYIRRRKRQELEHGSQPTCGQYIDSISSLPEENIDHPIGNYVTYEGLSPSYRAFAPSLDDTQVPNTIQQTFKISEWKKAVQDDIDALEKNGTWTITDLPIGKRPVGCKWIFTIKYKADGLVERFKARLDSSLIGCQSRLVLATFGHKKCVSNGDLEEEVYIEIPPGFEGSMAKNQVCKLQKSLYGLKQSPRAWFDRFTKAVLKLGYKQGQADHTLFVKKSHAGKMTILIVYVDDIILSGNDMEELQNLKKYLSKEFEVKDLGNLKYFLGMEVARSRKGIVVSQRKYILDLLKETGMLGCKPIDTPMDSQKKLGIEKESTSVDRGRYQRLVGNLIYLSHTRPDIGFAVSAVSQFMHSPTEEHMEAVYRILRYLKMTPGKGLFFRKTENCDTEVYSDVDWAGNIIDRRSTSGYCSFVWENLVTWRSKKQLVVARSSAEAEYKALTQGICEGIWIKRVLSELGQTSSSPILMMCDNQATISIAKNPVHHDKTKHVEIDRHFITEKGEIRGEENFWEVSQGKELGEEIGEIGGILENISRGQSSTPKTEPNTQVNPTPQPLFDDLDLPIALRKSSLSCTQHPIAQFVSYGALKGLFRAFTTNLSRVSIPHDIHEALQVPEWQEAVNEEMKALFKNHTWEVIDLPIRKKPVGRKWLFTVKFKADGSMERHKARLVAKGYTQTFGIDYQETFVLVAKMNTMRVLLSIAAKMDWALQQLDVKNAFLHGDLEEKMFMELPPGIEVARSRKRIVLSQRKYVLDLLKKTGMLGCKPIDTPIDVNIKMSTHIGGKEVDREGYQRLVGKLIYLSHTRPDIAFAVSLVSQFMHNPKEDHLQAIFRILRYLKGSPERGLLFSKQDKSLDVEAFTDADWASSIDDRRSTSGGGKLLETPGAIYTKPSVGRVWKVLEMLRDVHTSLHYGGRHERSPKLSRDLLYIGLYIELYDNGALCQESVGNPNLEVVDSKLAYLNQMPEGINPLRTMPSRPNEAPNLITETKRKVCDTRFVGSIWTVRNKEWATLPASRALGGILIIWDSKKLCSEEVVIGSFSVSVKFVMDGCRPLWLFVVYGPNSPILRKDFWVELLDIFGLSFPLWCAGGDLNVIRRSSKKLGGSSLTSSMRDFDGFIKDCELLDPPLQNAPFTWSNMQESPVCKRLDQFLYSNEWEHFFPQSLQEVFPR</sequence>
<dbReference type="Pfam" id="PF25597">
    <property type="entry name" value="SH3_retrovirus"/>
    <property type="match status" value="1"/>
</dbReference>
<evidence type="ECO:0000313" key="3">
    <source>
        <dbReference type="EMBL" id="RVW83281.1"/>
    </source>
</evidence>
<dbReference type="EMBL" id="QGNW01000230">
    <property type="protein sequence ID" value="RVW83281.1"/>
    <property type="molecule type" value="Genomic_DNA"/>
</dbReference>
<name>A0A438HFN7_VITVI</name>
<accession>A0A438HFN7</accession>
<feature type="region of interest" description="Disordered" evidence="1">
    <location>
        <begin position="176"/>
        <end position="206"/>
    </location>
</feature>
<evidence type="ECO:0000256" key="1">
    <source>
        <dbReference type="SAM" id="MobiDB-lite"/>
    </source>
</evidence>
<dbReference type="PANTHER" id="PTHR11439">
    <property type="entry name" value="GAG-POL-RELATED RETROTRANSPOSON"/>
    <property type="match status" value="1"/>
</dbReference>
<gene>
    <name evidence="3" type="primary">POLX_2149</name>
    <name evidence="3" type="ORF">CK203_039650</name>
</gene>
<dbReference type="Pfam" id="PF07727">
    <property type="entry name" value="RVT_2"/>
    <property type="match status" value="2"/>
</dbReference>
<dbReference type="InterPro" id="IPR001584">
    <property type="entry name" value="Integrase_cat-core"/>
</dbReference>
<dbReference type="Gene3D" id="3.60.10.10">
    <property type="entry name" value="Endonuclease/exonuclease/phosphatase"/>
    <property type="match status" value="1"/>
</dbReference>
<dbReference type="Gene3D" id="3.30.420.10">
    <property type="entry name" value="Ribonuclease H-like superfamily/Ribonuclease H"/>
    <property type="match status" value="1"/>
</dbReference>
<dbReference type="SUPFAM" id="SSF53098">
    <property type="entry name" value="Ribonuclease H-like"/>
    <property type="match status" value="1"/>
</dbReference>
<protein>
    <submittedName>
        <fullName evidence="3">Retrovirus-related Pol polyprotein from transposon TNT 1-94</fullName>
    </submittedName>
</protein>
<dbReference type="SUPFAM" id="SSF56219">
    <property type="entry name" value="DNase I-like"/>
    <property type="match status" value="1"/>
</dbReference>
<feature type="domain" description="Integrase catalytic" evidence="2">
    <location>
        <begin position="1"/>
        <end position="60"/>
    </location>
</feature>
<dbReference type="PROSITE" id="PS50994">
    <property type="entry name" value="INTEGRASE"/>
    <property type="match status" value="1"/>
</dbReference>